<dbReference type="GO" id="GO:0007165">
    <property type="term" value="P:signal transduction"/>
    <property type="evidence" value="ECO:0007669"/>
    <property type="project" value="InterPro"/>
</dbReference>
<dbReference type="SUPFAM" id="SSF52200">
    <property type="entry name" value="Toll/Interleukin receptor TIR domain"/>
    <property type="match status" value="1"/>
</dbReference>
<organism evidence="2 3">
    <name type="scientific">Selenihalanaerobacter shriftii</name>
    <dbReference type="NCBI Taxonomy" id="142842"/>
    <lineage>
        <taxon>Bacteria</taxon>
        <taxon>Bacillati</taxon>
        <taxon>Bacillota</taxon>
        <taxon>Clostridia</taxon>
        <taxon>Halanaerobiales</taxon>
        <taxon>Halobacteroidaceae</taxon>
        <taxon>Selenihalanaerobacter</taxon>
    </lineage>
</organism>
<keyword evidence="3" id="KW-1185">Reference proteome</keyword>
<proteinExistence type="predicted"/>
<feature type="domain" description="SEFIR" evidence="1">
    <location>
        <begin position="1"/>
        <end position="134"/>
    </location>
</feature>
<dbReference type="OrthoDB" id="5149141at2"/>
<accession>A0A1T4NT91</accession>
<dbReference type="PROSITE" id="PS51534">
    <property type="entry name" value="SEFIR"/>
    <property type="match status" value="1"/>
</dbReference>
<dbReference type="STRING" id="142842.SAMN02745118_01909"/>
<name>A0A1T4NT91_9FIRM</name>
<dbReference type="Proteomes" id="UP000190625">
    <property type="component" value="Unassembled WGS sequence"/>
</dbReference>
<protein>
    <submittedName>
        <fullName evidence="2">TIR domain-containing protein</fullName>
    </submittedName>
</protein>
<dbReference type="InterPro" id="IPR000157">
    <property type="entry name" value="TIR_dom"/>
</dbReference>
<dbReference type="Pfam" id="PF13676">
    <property type="entry name" value="TIR_2"/>
    <property type="match status" value="1"/>
</dbReference>
<dbReference type="InterPro" id="IPR035897">
    <property type="entry name" value="Toll_tir_struct_dom_sf"/>
</dbReference>
<dbReference type="Gene3D" id="3.40.50.10140">
    <property type="entry name" value="Toll/interleukin-1 receptor homology (TIR) domain"/>
    <property type="match status" value="1"/>
</dbReference>
<evidence type="ECO:0000313" key="3">
    <source>
        <dbReference type="Proteomes" id="UP000190625"/>
    </source>
</evidence>
<evidence type="ECO:0000259" key="1">
    <source>
        <dbReference type="PROSITE" id="PS51534"/>
    </source>
</evidence>
<dbReference type="InterPro" id="IPR013568">
    <property type="entry name" value="SEFIR_dom"/>
</dbReference>
<dbReference type="EMBL" id="FUWM01000016">
    <property type="protein sequence ID" value="SJZ82365.1"/>
    <property type="molecule type" value="Genomic_DNA"/>
</dbReference>
<reference evidence="3" key="1">
    <citation type="submission" date="2017-02" db="EMBL/GenBank/DDBJ databases">
        <authorList>
            <person name="Varghese N."/>
            <person name="Submissions S."/>
        </authorList>
    </citation>
    <scope>NUCLEOTIDE SEQUENCE [LARGE SCALE GENOMIC DNA]</scope>
    <source>
        <strain evidence="3">ATCC BAA-73</strain>
    </source>
</reference>
<evidence type="ECO:0000313" key="2">
    <source>
        <dbReference type="EMBL" id="SJZ82365.1"/>
    </source>
</evidence>
<dbReference type="RefSeq" id="WP_078810356.1">
    <property type="nucleotide sequence ID" value="NZ_FUWM01000016.1"/>
</dbReference>
<gene>
    <name evidence="2" type="ORF">SAMN02745118_01909</name>
</gene>
<dbReference type="AlphaFoldDB" id="A0A1T4NT91"/>
<sequence length="290" mass="33911">MKKVFISYCWYQYDTFVKNLATKLLDKYDVIFDKWEMRHGYNMDFFMEDSIRKAEKVFVLCEKEYVNRANNRVSGVGIETSIISPKVYRDTKQEKFIPVFLEGTKIKPDYMESIFGIEVNPNVELSAEKLEEFFIAVEGKPILEKPNFDKPELSTEINVPSKINDISLPDKIKNEIFDLEVYEKILKVLKDDLIAKFIVKYQLDNFGKMILKFDETNQVKLLDSINRNYVEATGYGGWSNYDLFGRIAYDVAVTTENETIKNKAKVILKECADVRYNLKDLLDDFNMSNL</sequence>